<protein>
    <submittedName>
        <fullName evidence="2">Uncharacterized protein</fullName>
    </submittedName>
</protein>
<dbReference type="AlphaFoldDB" id="W9W6J4"/>
<feature type="region of interest" description="Disordered" evidence="1">
    <location>
        <begin position="47"/>
        <end position="67"/>
    </location>
</feature>
<keyword evidence="3" id="KW-1185">Reference proteome</keyword>
<dbReference type="RefSeq" id="XP_007756499.1">
    <property type="nucleotide sequence ID" value="XM_007758309.1"/>
</dbReference>
<dbReference type="EMBL" id="AMGW01000003">
    <property type="protein sequence ID" value="EXJ60146.1"/>
    <property type="molecule type" value="Genomic_DNA"/>
</dbReference>
<evidence type="ECO:0000313" key="3">
    <source>
        <dbReference type="Proteomes" id="UP000019473"/>
    </source>
</evidence>
<sequence>MNRLVMHHQRCGCASRWHSPSRVATVTPIMANVLYAGSTYTSATVRTVSKNAGRGPRKTGRTSARTP</sequence>
<proteinExistence type="predicted"/>
<name>W9W6J4_9EURO</name>
<comment type="caution">
    <text evidence="2">The sequence shown here is derived from an EMBL/GenBank/DDBJ whole genome shotgun (WGS) entry which is preliminary data.</text>
</comment>
<gene>
    <name evidence="2" type="ORF">A1O7_04298</name>
</gene>
<organism evidence="2 3">
    <name type="scientific">Cladophialophora yegresii CBS 114405</name>
    <dbReference type="NCBI Taxonomy" id="1182544"/>
    <lineage>
        <taxon>Eukaryota</taxon>
        <taxon>Fungi</taxon>
        <taxon>Dikarya</taxon>
        <taxon>Ascomycota</taxon>
        <taxon>Pezizomycotina</taxon>
        <taxon>Eurotiomycetes</taxon>
        <taxon>Chaetothyriomycetidae</taxon>
        <taxon>Chaetothyriales</taxon>
        <taxon>Herpotrichiellaceae</taxon>
        <taxon>Cladophialophora</taxon>
    </lineage>
</organism>
<dbReference type="HOGENOM" id="CLU_2812146_0_0_1"/>
<dbReference type="GeneID" id="19178884"/>
<evidence type="ECO:0000313" key="2">
    <source>
        <dbReference type="EMBL" id="EXJ60146.1"/>
    </source>
</evidence>
<accession>W9W6J4</accession>
<dbReference type="VEuPathDB" id="FungiDB:A1O7_04298"/>
<evidence type="ECO:0000256" key="1">
    <source>
        <dbReference type="SAM" id="MobiDB-lite"/>
    </source>
</evidence>
<dbReference type="Proteomes" id="UP000019473">
    <property type="component" value="Unassembled WGS sequence"/>
</dbReference>
<reference evidence="2 3" key="1">
    <citation type="submission" date="2013-03" db="EMBL/GenBank/DDBJ databases">
        <title>The Genome Sequence of Cladophialophora yegresii CBS 114405.</title>
        <authorList>
            <consortium name="The Broad Institute Genomics Platform"/>
            <person name="Cuomo C."/>
            <person name="de Hoog S."/>
            <person name="Gorbushina A."/>
            <person name="Walker B."/>
            <person name="Young S.K."/>
            <person name="Zeng Q."/>
            <person name="Gargeya S."/>
            <person name="Fitzgerald M."/>
            <person name="Haas B."/>
            <person name="Abouelleil A."/>
            <person name="Allen A.W."/>
            <person name="Alvarado L."/>
            <person name="Arachchi H.M."/>
            <person name="Berlin A.M."/>
            <person name="Chapman S.B."/>
            <person name="Gainer-Dewar J."/>
            <person name="Goldberg J."/>
            <person name="Griggs A."/>
            <person name="Gujja S."/>
            <person name="Hansen M."/>
            <person name="Howarth C."/>
            <person name="Imamovic A."/>
            <person name="Ireland A."/>
            <person name="Larimer J."/>
            <person name="McCowan C."/>
            <person name="Murphy C."/>
            <person name="Pearson M."/>
            <person name="Poon T.W."/>
            <person name="Priest M."/>
            <person name="Roberts A."/>
            <person name="Saif S."/>
            <person name="Shea T."/>
            <person name="Sisk P."/>
            <person name="Sykes S."/>
            <person name="Wortman J."/>
            <person name="Nusbaum C."/>
            <person name="Birren B."/>
        </authorList>
    </citation>
    <scope>NUCLEOTIDE SEQUENCE [LARGE SCALE GENOMIC DNA]</scope>
    <source>
        <strain evidence="2 3">CBS 114405</strain>
    </source>
</reference>